<organism evidence="1 2">
    <name type="scientific">Dermatophilus congolensis</name>
    <dbReference type="NCBI Taxonomy" id="1863"/>
    <lineage>
        <taxon>Bacteria</taxon>
        <taxon>Bacillati</taxon>
        <taxon>Actinomycetota</taxon>
        <taxon>Actinomycetes</taxon>
        <taxon>Micrococcales</taxon>
        <taxon>Dermatophilaceae</taxon>
        <taxon>Dermatophilus</taxon>
    </lineage>
</organism>
<dbReference type="EMBL" id="UFYA01000001">
    <property type="protein sequence ID" value="STD14604.1"/>
    <property type="molecule type" value="Genomic_DNA"/>
</dbReference>
<protein>
    <submittedName>
        <fullName evidence="1">Uncharacterized protein</fullName>
    </submittedName>
</protein>
<comment type="caution">
    <text evidence="1">The sequence shown here is derived from an EMBL/GenBank/DDBJ whole genome shotgun (WGS) entry which is preliminary data.</text>
</comment>
<accession>A0AA46BPZ1</accession>
<evidence type="ECO:0000313" key="1">
    <source>
        <dbReference type="EMBL" id="STD14604.1"/>
    </source>
</evidence>
<name>A0AA46BPZ1_9MICO</name>
<gene>
    <name evidence="1" type="ORF">NCTC7915_02131</name>
</gene>
<reference evidence="1 2" key="1">
    <citation type="submission" date="2018-06" db="EMBL/GenBank/DDBJ databases">
        <authorList>
            <consortium name="Pathogen Informatics"/>
            <person name="Doyle S."/>
        </authorList>
    </citation>
    <scope>NUCLEOTIDE SEQUENCE [LARGE SCALE GENOMIC DNA]</scope>
    <source>
        <strain evidence="1 2">NCTC7915</strain>
    </source>
</reference>
<evidence type="ECO:0000313" key="2">
    <source>
        <dbReference type="Proteomes" id="UP000254118"/>
    </source>
</evidence>
<dbReference type="AlphaFoldDB" id="A0AA46BPZ1"/>
<proteinExistence type="predicted"/>
<dbReference type="Proteomes" id="UP000254118">
    <property type="component" value="Unassembled WGS sequence"/>
</dbReference>
<sequence length="84" mass="8764">MILFEWVGLFFGEYADDWGPGGNGPVGDVTVHLERVVCEGFSDVAFSLGAEDEQGGGRPGAQGTGSDEQAIVCEVLQVSSVGWA</sequence>